<keyword evidence="1" id="KW-0732">Signal</keyword>
<proteinExistence type="predicted"/>
<dbReference type="Proteomes" id="UP000507470">
    <property type="component" value="Unassembled WGS sequence"/>
</dbReference>
<accession>A0A6J8CI51</accession>
<evidence type="ECO:0000313" key="3">
    <source>
        <dbReference type="Proteomes" id="UP000507470"/>
    </source>
</evidence>
<dbReference type="OrthoDB" id="10456304at2759"/>
<dbReference type="AlphaFoldDB" id="A0A6J8CI51"/>
<name>A0A6J8CI51_MYTCO</name>
<reference evidence="2 3" key="1">
    <citation type="submission" date="2020-06" db="EMBL/GenBank/DDBJ databases">
        <authorList>
            <person name="Li R."/>
            <person name="Bekaert M."/>
        </authorList>
    </citation>
    <scope>NUCLEOTIDE SEQUENCE [LARGE SCALE GENOMIC DNA]</scope>
    <source>
        <strain evidence="3">wild</strain>
    </source>
</reference>
<sequence>MVFVIFMAEVVEGVAYDGTCTGSGVGDCADTNNICDTTSHKCACNPTSYLKDGTTECADKVAALDGTCDATDSALDQCAVTNSECRIDGTAKCLCKATHYVKNSACTIRKNPNATCSGDECVTHASCVSTKCKCDAGYTPSPTTSPTMCKFKLNCNKLSTLDPNWSMFI</sequence>
<evidence type="ECO:0000256" key="1">
    <source>
        <dbReference type="SAM" id="SignalP"/>
    </source>
</evidence>
<feature type="chain" id="PRO_5026709107" description="EB domain-containing protein" evidence="1">
    <location>
        <begin position="16"/>
        <end position="169"/>
    </location>
</feature>
<dbReference type="EMBL" id="CACVKT020005344">
    <property type="protein sequence ID" value="CAC5394664.1"/>
    <property type="molecule type" value="Genomic_DNA"/>
</dbReference>
<feature type="signal peptide" evidence="1">
    <location>
        <begin position="1"/>
        <end position="15"/>
    </location>
</feature>
<evidence type="ECO:0000313" key="2">
    <source>
        <dbReference type="EMBL" id="CAC5394664.1"/>
    </source>
</evidence>
<keyword evidence="3" id="KW-1185">Reference proteome</keyword>
<protein>
    <recommendedName>
        <fullName evidence="4">EB domain-containing protein</fullName>
    </recommendedName>
</protein>
<gene>
    <name evidence="2" type="ORF">MCOR_29393</name>
</gene>
<organism evidence="2 3">
    <name type="scientific">Mytilus coruscus</name>
    <name type="common">Sea mussel</name>
    <dbReference type="NCBI Taxonomy" id="42192"/>
    <lineage>
        <taxon>Eukaryota</taxon>
        <taxon>Metazoa</taxon>
        <taxon>Spiralia</taxon>
        <taxon>Lophotrochozoa</taxon>
        <taxon>Mollusca</taxon>
        <taxon>Bivalvia</taxon>
        <taxon>Autobranchia</taxon>
        <taxon>Pteriomorphia</taxon>
        <taxon>Mytilida</taxon>
        <taxon>Mytiloidea</taxon>
        <taxon>Mytilidae</taxon>
        <taxon>Mytilinae</taxon>
        <taxon>Mytilus</taxon>
    </lineage>
</organism>
<evidence type="ECO:0008006" key="4">
    <source>
        <dbReference type="Google" id="ProtNLM"/>
    </source>
</evidence>